<organism evidence="2 3">
    <name type="scientific">Ascaris lumbricoides</name>
    <name type="common">Giant roundworm</name>
    <dbReference type="NCBI Taxonomy" id="6252"/>
    <lineage>
        <taxon>Eukaryota</taxon>
        <taxon>Metazoa</taxon>
        <taxon>Ecdysozoa</taxon>
        <taxon>Nematoda</taxon>
        <taxon>Chromadorea</taxon>
        <taxon>Rhabditida</taxon>
        <taxon>Spirurina</taxon>
        <taxon>Ascaridomorpha</taxon>
        <taxon>Ascaridoidea</taxon>
        <taxon>Ascarididae</taxon>
        <taxon>Ascaris</taxon>
    </lineage>
</organism>
<dbReference type="AlphaFoldDB" id="A0A0M3HR87"/>
<dbReference type="WBParaSite" id="ALUE_0000477401-mRNA-1">
    <property type="protein sequence ID" value="ALUE_0000477401-mRNA-1"/>
    <property type="gene ID" value="ALUE_0000477401"/>
</dbReference>
<keyword evidence="1" id="KW-0472">Membrane</keyword>
<name>A0A0M3HR87_ASCLU</name>
<evidence type="ECO:0000256" key="1">
    <source>
        <dbReference type="SAM" id="Phobius"/>
    </source>
</evidence>
<evidence type="ECO:0000313" key="3">
    <source>
        <dbReference type="WBParaSite" id="ALUE_0000477401-mRNA-1"/>
    </source>
</evidence>
<keyword evidence="2" id="KW-1185">Reference proteome</keyword>
<dbReference type="Proteomes" id="UP000036681">
    <property type="component" value="Unplaced"/>
</dbReference>
<feature type="transmembrane region" description="Helical" evidence="1">
    <location>
        <begin position="147"/>
        <end position="170"/>
    </location>
</feature>
<sequence length="181" mass="20833">MLKVKRYEQIQLESTERDPPPVDSKQLVAIQRAIFLASPHEQNENQTLRSVMGAARRAKQWHCGERLTNELLGFYHLHLFMACTKPAAWPKQRARTLQPEGLLGVVMNAHGNTCRMGTQLCVVSASFEDCLCSNIFSPLLIIYHSTLLHYLIDILCLFFFNRCNLCYYVYNLIPFKSNLLI</sequence>
<proteinExistence type="predicted"/>
<keyword evidence="1" id="KW-0812">Transmembrane</keyword>
<accession>A0A0M3HR87</accession>
<evidence type="ECO:0000313" key="2">
    <source>
        <dbReference type="Proteomes" id="UP000036681"/>
    </source>
</evidence>
<reference evidence="3" key="1">
    <citation type="submission" date="2017-02" db="UniProtKB">
        <authorList>
            <consortium name="WormBaseParasite"/>
        </authorList>
    </citation>
    <scope>IDENTIFICATION</scope>
</reference>
<protein>
    <submittedName>
        <fullName evidence="3">Uncharacterized protein</fullName>
    </submittedName>
</protein>
<keyword evidence="1" id="KW-1133">Transmembrane helix</keyword>